<keyword evidence="5" id="KW-0560">Oxidoreductase</keyword>
<accession>A0A1H6D9D5</accession>
<reference evidence="9 10" key="1">
    <citation type="submission" date="2016-10" db="EMBL/GenBank/DDBJ databases">
        <authorList>
            <person name="de Groot N.N."/>
        </authorList>
    </citation>
    <scope>NUCLEOTIDE SEQUENCE [LARGE SCALE GENOMIC DNA]</scope>
    <source>
        <strain evidence="9 10">CGMCC 4.2023</strain>
    </source>
</reference>
<dbReference type="InterPro" id="IPR039390">
    <property type="entry name" value="1_2-HQD/HQD"/>
</dbReference>
<evidence type="ECO:0000256" key="1">
    <source>
        <dbReference type="ARBA" id="ARBA00001965"/>
    </source>
</evidence>
<dbReference type="GO" id="GO:0018576">
    <property type="term" value="F:catechol 1,2-dioxygenase activity"/>
    <property type="evidence" value="ECO:0007669"/>
    <property type="project" value="InterPro"/>
</dbReference>
<dbReference type="InterPro" id="IPR050770">
    <property type="entry name" value="Intradiol_RC_Dioxygenase"/>
</dbReference>
<comment type="cofactor">
    <cofactor evidence="1">
        <name>Fe(3+)</name>
        <dbReference type="ChEBI" id="CHEBI:29034"/>
    </cofactor>
</comment>
<feature type="compositionally biased region" description="Low complexity" evidence="7">
    <location>
        <begin position="10"/>
        <end position="26"/>
    </location>
</feature>
<dbReference type="EMBL" id="FNVU01000012">
    <property type="protein sequence ID" value="SEG81275.1"/>
    <property type="molecule type" value="Genomic_DNA"/>
</dbReference>
<dbReference type="InterPro" id="IPR015889">
    <property type="entry name" value="Intradiol_dOase_core"/>
</dbReference>
<dbReference type="Pfam" id="PF04444">
    <property type="entry name" value="Dioxygenase_N"/>
    <property type="match status" value="1"/>
</dbReference>
<keyword evidence="4 9" id="KW-0223">Dioxygenase</keyword>
<evidence type="ECO:0000313" key="10">
    <source>
        <dbReference type="Proteomes" id="UP000236754"/>
    </source>
</evidence>
<dbReference type="PANTHER" id="PTHR33711:SF7">
    <property type="entry name" value="INTRADIOL RING-CLEAVAGE DIOXYGENASES DOMAIN-CONTAINING PROTEIN-RELATED"/>
    <property type="match status" value="1"/>
</dbReference>
<protein>
    <submittedName>
        <fullName evidence="9">Hydroxyquinol 1,2-dioxygenase</fullName>
    </submittedName>
</protein>
<dbReference type="CDD" id="cd03461">
    <property type="entry name" value="1_2-HQD"/>
    <property type="match status" value="1"/>
</dbReference>
<dbReference type="InterPro" id="IPR000627">
    <property type="entry name" value="Intradiol_dOase_C"/>
</dbReference>
<dbReference type="InterPro" id="IPR007535">
    <property type="entry name" value="Catechol_dOase_N"/>
</dbReference>
<dbReference type="PANTHER" id="PTHR33711">
    <property type="entry name" value="DIOXYGENASE, PUTATIVE (AFU_ORTHOLOGUE AFUA_2G02910)-RELATED"/>
    <property type="match status" value="1"/>
</dbReference>
<evidence type="ECO:0000256" key="7">
    <source>
        <dbReference type="SAM" id="MobiDB-lite"/>
    </source>
</evidence>
<feature type="region of interest" description="Disordered" evidence="7">
    <location>
        <begin position="1"/>
        <end position="42"/>
    </location>
</feature>
<evidence type="ECO:0000256" key="3">
    <source>
        <dbReference type="ARBA" id="ARBA00022723"/>
    </source>
</evidence>
<name>A0A1H6D9D5_9ACTN</name>
<gene>
    <name evidence="9" type="ORF">SAMN05216223_112210</name>
</gene>
<evidence type="ECO:0000313" key="9">
    <source>
        <dbReference type="EMBL" id="SEG81275.1"/>
    </source>
</evidence>
<evidence type="ECO:0000259" key="8">
    <source>
        <dbReference type="PROSITE" id="PS00083"/>
    </source>
</evidence>
<dbReference type="GO" id="GO:0008199">
    <property type="term" value="F:ferric iron binding"/>
    <property type="evidence" value="ECO:0007669"/>
    <property type="project" value="InterPro"/>
</dbReference>
<organism evidence="9 10">
    <name type="scientific">Actinacidiphila yanglinensis</name>
    <dbReference type="NCBI Taxonomy" id="310779"/>
    <lineage>
        <taxon>Bacteria</taxon>
        <taxon>Bacillati</taxon>
        <taxon>Actinomycetota</taxon>
        <taxon>Actinomycetes</taxon>
        <taxon>Kitasatosporales</taxon>
        <taxon>Streptomycetaceae</taxon>
        <taxon>Actinacidiphila</taxon>
    </lineage>
</organism>
<evidence type="ECO:0000256" key="4">
    <source>
        <dbReference type="ARBA" id="ARBA00022964"/>
    </source>
</evidence>
<keyword evidence="10" id="KW-1185">Reference proteome</keyword>
<dbReference type="Gene3D" id="2.60.130.10">
    <property type="entry name" value="Aromatic compound dioxygenase"/>
    <property type="match status" value="1"/>
</dbReference>
<dbReference type="AlphaFoldDB" id="A0A1H6D9D5"/>
<dbReference type="SUPFAM" id="SSF49482">
    <property type="entry name" value="Aromatic compound dioxygenase"/>
    <property type="match status" value="1"/>
</dbReference>
<dbReference type="Proteomes" id="UP000236754">
    <property type="component" value="Unassembled WGS sequence"/>
</dbReference>
<evidence type="ECO:0000256" key="5">
    <source>
        <dbReference type="ARBA" id="ARBA00023002"/>
    </source>
</evidence>
<dbReference type="RefSeq" id="WP_103888483.1">
    <property type="nucleotide sequence ID" value="NZ_FNVU01000012.1"/>
</dbReference>
<dbReference type="OrthoDB" id="9800887at2"/>
<sequence>MSDTRTGSGTAQAAQAAQAAQTAPAVPVVPTPAVPPQQRQREEEITAQVLRSFAGCTDPRLGEVMRSLVHHLHAFVRDVRLTEAEWSRAVDFLTEAGHITDDRRQEFILLSDVLGLSMQTVAVNNEAYGDATEATVFGPFFVDGSPEVEPGGDISFGAAGEPCWVEGTVTDTAGAPVPGARIEVWQADEDGFYDTQYGDERTAARAHLFTGPDGRYAFWGLTPTPYPIPHDGPVGELLARTGRSPMRASHLHFMVSAPGLRTLVTHIFVEGDELLDRDAVFGVKGSLVRVFRAQPAGAPTPDGRDLADDRTWSRTRFDIVLAPAVG</sequence>
<dbReference type="GO" id="GO:0009712">
    <property type="term" value="P:catechol-containing compound metabolic process"/>
    <property type="evidence" value="ECO:0007669"/>
    <property type="project" value="InterPro"/>
</dbReference>
<evidence type="ECO:0000256" key="2">
    <source>
        <dbReference type="ARBA" id="ARBA00007825"/>
    </source>
</evidence>
<dbReference type="Pfam" id="PF00775">
    <property type="entry name" value="Dioxygenase_C"/>
    <property type="match status" value="1"/>
</dbReference>
<keyword evidence="3" id="KW-0479">Metal-binding</keyword>
<dbReference type="PROSITE" id="PS00083">
    <property type="entry name" value="INTRADIOL_DIOXYGENAS"/>
    <property type="match status" value="1"/>
</dbReference>
<comment type="similarity">
    <text evidence="2">Belongs to the intradiol ring-cleavage dioxygenase family.</text>
</comment>
<evidence type="ECO:0000256" key="6">
    <source>
        <dbReference type="ARBA" id="ARBA00023004"/>
    </source>
</evidence>
<keyword evidence="6" id="KW-0408">Iron</keyword>
<proteinExistence type="inferred from homology"/>
<feature type="domain" description="Intradiol ring-cleavage dioxygenases" evidence="8">
    <location>
        <begin position="165"/>
        <end position="193"/>
    </location>
</feature>